<dbReference type="Proteomes" id="UP000605805">
    <property type="component" value="Unassembled WGS sequence"/>
</dbReference>
<dbReference type="Pfam" id="PF04014">
    <property type="entry name" value="MazE_antitoxin"/>
    <property type="match status" value="1"/>
</dbReference>
<dbReference type="PANTHER" id="PTHR42930:SF3">
    <property type="entry name" value="PHOSPHATE-SPECIFIC TRANSPORT SYSTEM ACCESSORY PROTEIN PHOU"/>
    <property type="match status" value="1"/>
</dbReference>
<evidence type="ECO:0000313" key="2">
    <source>
        <dbReference type="EMBL" id="HIP57494.1"/>
    </source>
</evidence>
<organism evidence="2 3">
    <name type="scientific">Ignisphaera aggregans</name>
    <dbReference type="NCBI Taxonomy" id="334771"/>
    <lineage>
        <taxon>Archaea</taxon>
        <taxon>Thermoproteota</taxon>
        <taxon>Thermoprotei</taxon>
        <taxon>Desulfurococcales</taxon>
        <taxon>Desulfurococcaceae</taxon>
        <taxon>Ignisphaera</taxon>
    </lineage>
</organism>
<dbReference type="InterPro" id="IPR038078">
    <property type="entry name" value="PhoU-like_sf"/>
</dbReference>
<dbReference type="GO" id="GO:0030643">
    <property type="term" value="P:intracellular phosphate ion homeostasis"/>
    <property type="evidence" value="ECO:0007669"/>
    <property type="project" value="InterPro"/>
</dbReference>
<comment type="caution">
    <text evidence="2">The sequence shown here is derived from an EMBL/GenBank/DDBJ whole genome shotgun (WGS) entry which is preliminary data.</text>
</comment>
<feature type="domain" description="SpoVT-AbrB" evidence="1">
    <location>
        <begin position="23"/>
        <end position="69"/>
    </location>
</feature>
<gene>
    <name evidence="2" type="ORF">EYH02_05455</name>
</gene>
<dbReference type="Gene3D" id="1.20.58.220">
    <property type="entry name" value="Phosphate transport system protein phou homolog 2, domain 2"/>
    <property type="match status" value="1"/>
</dbReference>
<evidence type="ECO:0000259" key="1">
    <source>
        <dbReference type="SMART" id="SM00966"/>
    </source>
</evidence>
<dbReference type="InterPro" id="IPR007159">
    <property type="entry name" value="SpoVT-AbrB_dom"/>
</dbReference>
<dbReference type="InterPro" id="IPR028366">
    <property type="entry name" value="PhoU"/>
</dbReference>
<dbReference type="InterPro" id="IPR026022">
    <property type="entry name" value="PhoU_dom"/>
</dbReference>
<name>A0A832YZ47_9CREN</name>
<dbReference type="SUPFAM" id="SSF109755">
    <property type="entry name" value="PhoU-like"/>
    <property type="match status" value="1"/>
</dbReference>
<dbReference type="EMBL" id="DQTV01000107">
    <property type="protein sequence ID" value="HIP57494.1"/>
    <property type="molecule type" value="Genomic_DNA"/>
</dbReference>
<proteinExistence type="predicted"/>
<dbReference type="GO" id="GO:0045936">
    <property type="term" value="P:negative regulation of phosphate metabolic process"/>
    <property type="evidence" value="ECO:0007669"/>
    <property type="project" value="InterPro"/>
</dbReference>
<sequence length="360" mass="40024">MVYIAYGGVSTMSRGVTKRRVQVVGGSTYTVSLPKEWARNVGLEPGSEVSIEVLPDYSLRIIPPRGSKPRGERCIEIVVTSENRDLAVLEILSAYLAGYNVIRVKYGDDVDPGVVHRIVSIAKSKALGLDMLEERANEVVLYSVIDPASFTIDRILEKMMYTTRFMLEDIGKNFVQVDENALRYVVERDDVVDKLFLLAMRQLNQVLAGEIDPSSIGIDILPQAMYLVLIAKNVERIADHAALIALNLIKAKGSEMLNELLKPFTTSKDVYIEAVKSYWSNDVRHAAKAVKLAHEAKVLEHEVGKKLANTPSPPELHLVLDSISRIRAYSIDIVESVMNMHKVREALSTKVAPQAKEEPA</sequence>
<protein>
    <submittedName>
        <fullName evidence="2">Phosphate uptake regulator PhoU</fullName>
    </submittedName>
</protein>
<dbReference type="Pfam" id="PF01895">
    <property type="entry name" value="PhoU"/>
    <property type="match status" value="1"/>
</dbReference>
<dbReference type="AlphaFoldDB" id="A0A832YZ47"/>
<evidence type="ECO:0000313" key="3">
    <source>
        <dbReference type="Proteomes" id="UP000605805"/>
    </source>
</evidence>
<dbReference type="PANTHER" id="PTHR42930">
    <property type="entry name" value="PHOSPHATE-SPECIFIC TRANSPORT SYSTEM ACCESSORY PROTEIN PHOU"/>
    <property type="match status" value="1"/>
</dbReference>
<dbReference type="SMART" id="SM00966">
    <property type="entry name" value="SpoVT_AbrB"/>
    <property type="match status" value="1"/>
</dbReference>
<dbReference type="GO" id="GO:0003677">
    <property type="term" value="F:DNA binding"/>
    <property type="evidence" value="ECO:0007669"/>
    <property type="project" value="InterPro"/>
</dbReference>
<accession>A0A832YZ47</accession>
<reference evidence="2" key="1">
    <citation type="journal article" date="2020" name="ISME J.">
        <title>Gammaproteobacteria mediating utilization of methyl-, sulfur- and petroleum organic compounds in deep ocean hydrothermal plumes.</title>
        <authorList>
            <person name="Zhou Z."/>
            <person name="Liu Y."/>
            <person name="Pan J."/>
            <person name="Cron B.R."/>
            <person name="Toner B.M."/>
            <person name="Anantharaman K."/>
            <person name="Breier J.A."/>
            <person name="Dick G.J."/>
            <person name="Li M."/>
        </authorList>
    </citation>
    <scope>NUCLEOTIDE SEQUENCE</scope>
    <source>
        <strain evidence="2">SZUA-1435</strain>
    </source>
</reference>